<name>A0A929KU58_9SPHI</name>
<sequence length="54" mass="5686">MSGSNILGPVFCAGSTFLLMGAISLSAYQTIEQIFAVHPHFIKTTTDGQKGGIQ</sequence>
<evidence type="ECO:0000313" key="2">
    <source>
        <dbReference type="EMBL" id="MBE9661631.1"/>
    </source>
</evidence>
<dbReference type="EMBL" id="JADFFL010000002">
    <property type="protein sequence ID" value="MBE9661631.1"/>
    <property type="molecule type" value="Genomic_DNA"/>
</dbReference>
<dbReference type="Proteomes" id="UP000622475">
    <property type="component" value="Unassembled WGS sequence"/>
</dbReference>
<gene>
    <name evidence="2" type="ORF">IRJ16_07020</name>
</gene>
<proteinExistence type="predicted"/>
<comment type="caution">
    <text evidence="2">The sequence shown here is derived from an EMBL/GenBank/DDBJ whole genome shotgun (WGS) entry which is preliminary data.</text>
</comment>
<dbReference type="RefSeq" id="WP_194110812.1">
    <property type="nucleotide sequence ID" value="NZ_JADFFL010000002.1"/>
</dbReference>
<keyword evidence="1" id="KW-0812">Transmembrane</keyword>
<accession>A0A929KU58</accession>
<evidence type="ECO:0000256" key="1">
    <source>
        <dbReference type="SAM" id="Phobius"/>
    </source>
</evidence>
<reference evidence="2" key="1">
    <citation type="submission" date="2020-10" db="EMBL/GenBank/DDBJ databases">
        <title>Mucilaginibacter mali sp. nov., isolated from rhizosphere soil of apple orchard.</title>
        <authorList>
            <person name="Lee J.-S."/>
            <person name="Kim H.S."/>
            <person name="Kim J.-S."/>
        </authorList>
    </citation>
    <scope>NUCLEOTIDE SEQUENCE</scope>
    <source>
        <strain evidence="2">KCTC 22746</strain>
    </source>
</reference>
<keyword evidence="1" id="KW-0472">Membrane</keyword>
<organism evidence="2 3">
    <name type="scientific">Mucilaginibacter myungsuensis</name>
    <dbReference type="NCBI Taxonomy" id="649104"/>
    <lineage>
        <taxon>Bacteria</taxon>
        <taxon>Pseudomonadati</taxon>
        <taxon>Bacteroidota</taxon>
        <taxon>Sphingobacteriia</taxon>
        <taxon>Sphingobacteriales</taxon>
        <taxon>Sphingobacteriaceae</taxon>
        <taxon>Mucilaginibacter</taxon>
    </lineage>
</organism>
<evidence type="ECO:0000313" key="3">
    <source>
        <dbReference type="Proteomes" id="UP000622475"/>
    </source>
</evidence>
<protein>
    <submittedName>
        <fullName evidence="2">Uncharacterized protein</fullName>
    </submittedName>
</protein>
<dbReference type="AlphaFoldDB" id="A0A929KU58"/>
<feature type="transmembrane region" description="Helical" evidence="1">
    <location>
        <begin position="6"/>
        <end position="28"/>
    </location>
</feature>
<keyword evidence="3" id="KW-1185">Reference proteome</keyword>
<keyword evidence="1" id="KW-1133">Transmembrane helix</keyword>